<dbReference type="Pfam" id="PF13578">
    <property type="entry name" value="Methyltransf_24"/>
    <property type="match status" value="1"/>
</dbReference>
<organism evidence="2">
    <name type="scientific">Aplanochytrium stocchinoi</name>
    <dbReference type="NCBI Taxonomy" id="215587"/>
    <lineage>
        <taxon>Eukaryota</taxon>
        <taxon>Sar</taxon>
        <taxon>Stramenopiles</taxon>
        <taxon>Bigyra</taxon>
        <taxon>Labyrinthulomycetes</taxon>
        <taxon>Thraustochytrida</taxon>
        <taxon>Thraustochytriidae</taxon>
        <taxon>Aplanochytrium</taxon>
    </lineage>
</organism>
<accession>A0A7S3LNI3</accession>
<dbReference type="AlphaFoldDB" id="A0A7S3LNI3"/>
<sequence length="301" mass="34162">MKLVEENIIRQREQFITIKTVNSKQTYISLMKRSVSQSDVDEKKNVDKDTSTEPKSQKQKVDEKETNIAEESSEEEGELLEEDNTLLIDALSNKWKEDLKKPPPRNIVESPLQHACAGSKIQGLWLEFGVFSGKTINLMAQYAPEGVVVSGFDTFEGLPESWRDKFDKGAFDRGGKFPKVASNVRLVKGLFQDTLEGWIKQNVKDDDKVSICHLDADLYSATIFVLRTLSKYIVPGTILVFDELINFPGYEEHEWKALLESVLEFGWSFEWIGQSAVLEDPPVIDVWKTQQVGLRITGANK</sequence>
<evidence type="ECO:0008006" key="3">
    <source>
        <dbReference type="Google" id="ProtNLM"/>
    </source>
</evidence>
<name>A0A7S3LNI3_9STRA</name>
<dbReference type="Gene3D" id="3.40.50.150">
    <property type="entry name" value="Vaccinia Virus protein VP39"/>
    <property type="match status" value="1"/>
</dbReference>
<feature type="region of interest" description="Disordered" evidence="1">
    <location>
        <begin position="32"/>
        <end position="79"/>
    </location>
</feature>
<protein>
    <recommendedName>
        <fullName evidence="3">Macrocin O-methyltransferase</fullName>
    </recommendedName>
</protein>
<gene>
    <name evidence="2" type="ORF">ASTO00021_LOCUS6204</name>
</gene>
<evidence type="ECO:0000313" key="2">
    <source>
        <dbReference type="EMBL" id="CAE0435930.1"/>
    </source>
</evidence>
<feature type="compositionally biased region" description="Basic and acidic residues" evidence="1">
    <location>
        <begin position="40"/>
        <end position="67"/>
    </location>
</feature>
<proteinExistence type="predicted"/>
<dbReference type="PANTHER" id="PTHR40036:SF1">
    <property type="entry name" value="MACROCIN O-METHYLTRANSFERASE"/>
    <property type="match status" value="1"/>
</dbReference>
<evidence type="ECO:0000256" key="1">
    <source>
        <dbReference type="SAM" id="MobiDB-lite"/>
    </source>
</evidence>
<dbReference type="InterPro" id="IPR008884">
    <property type="entry name" value="TylF_MeTrfase"/>
</dbReference>
<dbReference type="EMBL" id="HBIN01008375">
    <property type="protein sequence ID" value="CAE0435930.1"/>
    <property type="molecule type" value="Transcribed_RNA"/>
</dbReference>
<dbReference type="PANTHER" id="PTHR40036">
    <property type="entry name" value="MACROCIN O-METHYLTRANSFERASE"/>
    <property type="match status" value="1"/>
</dbReference>
<dbReference type="InterPro" id="IPR029063">
    <property type="entry name" value="SAM-dependent_MTases_sf"/>
</dbReference>
<reference evidence="2" key="1">
    <citation type="submission" date="2021-01" db="EMBL/GenBank/DDBJ databases">
        <authorList>
            <person name="Corre E."/>
            <person name="Pelletier E."/>
            <person name="Niang G."/>
            <person name="Scheremetjew M."/>
            <person name="Finn R."/>
            <person name="Kale V."/>
            <person name="Holt S."/>
            <person name="Cochrane G."/>
            <person name="Meng A."/>
            <person name="Brown T."/>
            <person name="Cohen L."/>
        </authorList>
    </citation>
    <scope>NUCLEOTIDE SEQUENCE</scope>
    <source>
        <strain evidence="2">GSBS06</strain>
    </source>
</reference>